<keyword evidence="3" id="KW-1185">Reference proteome</keyword>
<keyword evidence="1" id="KW-1133">Transmembrane helix</keyword>
<dbReference type="EMBL" id="VFQC01000001">
    <property type="protein sequence ID" value="TQN32612.1"/>
    <property type="molecule type" value="Genomic_DNA"/>
</dbReference>
<dbReference type="Proteomes" id="UP000317422">
    <property type="component" value="Unassembled WGS sequence"/>
</dbReference>
<evidence type="ECO:0000256" key="1">
    <source>
        <dbReference type="SAM" id="Phobius"/>
    </source>
</evidence>
<accession>A0A543NLC7</accession>
<feature type="transmembrane region" description="Helical" evidence="1">
    <location>
        <begin position="64"/>
        <end position="85"/>
    </location>
</feature>
<feature type="transmembrane region" description="Helical" evidence="1">
    <location>
        <begin position="40"/>
        <end position="58"/>
    </location>
</feature>
<reference evidence="2 3" key="1">
    <citation type="submission" date="2019-06" db="EMBL/GenBank/DDBJ databases">
        <title>Sequencing the genomes of 1000 actinobacteria strains.</title>
        <authorList>
            <person name="Klenk H.-P."/>
        </authorList>
    </citation>
    <scope>NUCLEOTIDE SEQUENCE [LARGE SCALE GENOMIC DNA]</scope>
    <source>
        <strain evidence="2 3">DSM 45015</strain>
    </source>
</reference>
<comment type="caution">
    <text evidence="2">The sequence shown here is derived from an EMBL/GenBank/DDBJ whole genome shotgun (WGS) entry which is preliminary data.</text>
</comment>
<dbReference type="AlphaFoldDB" id="A0A543NLC7"/>
<proteinExistence type="predicted"/>
<name>A0A543NLC7_9ACTN</name>
<gene>
    <name evidence="2" type="ORF">FHX37_2588</name>
</gene>
<organism evidence="2 3">
    <name type="scientific">Haloactinospora alba</name>
    <dbReference type="NCBI Taxonomy" id="405555"/>
    <lineage>
        <taxon>Bacteria</taxon>
        <taxon>Bacillati</taxon>
        <taxon>Actinomycetota</taxon>
        <taxon>Actinomycetes</taxon>
        <taxon>Streptosporangiales</taxon>
        <taxon>Nocardiopsidaceae</taxon>
        <taxon>Haloactinospora</taxon>
    </lineage>
</organism>
<sequence>MRGRGVVCEPDSPTAMFRSEMNGRSGAGGNDAPRANAVTVVSYLLGGLAFWGGLGWLADRMLGFATLFLPIGMLLGLAGGIYLIIAQYVRS</sequence>
<keyword evidence="1" id="KW-0472">Membrane</keyword>
<evidence type="ECO:0000313" key="2">
    <source>
        <dbReference type="EMBL" id="TQN32612.1"/>
    </source>
</evidence>
<evidence type="ECO:0000313" key="3">
    <source>
        <dbReference type="Proteomes" id="UP000317422"/>
    </source>
</evidence>
<protein>
    <submittedName>
        <fullName evidence="2">ATP synthase protein I</fullName>
    </submittedName>
</protein>
<keyword evidence="1" id="KW-0812">Transmembrane</keyword>